<proteinExistence type="predicted"/>
<evidence type="ECO:0000313" key="3">
    <source>
        <dbReference type="WBParaSite" id="SSLN_0001745601-mRNA-1"/>
    </source>
</evidence>
<reference evidence="1 2" key="2">
    <citation type="submission" date="2018-11" db="EMBL/GenBank/DDBJ databases">
        <authorList>
            <consortium name="Pathogen Informatics"/>
        </authorList>
    </citation>
    <scope>NUCLEOTIDE SEQUENCE [LARGE SCALE GENOMIC DNA]</scope>
    <source>
        <strain evidence="1 2">NST_G2</strain>
    </source>
</reference>
<evidence type="ECO:0000313" key="1">
    <source>
        <dbReference type="EMBL" id="VDM03200.1"/>
    </source>
</evidence>
<organism evidence="3">
    <name type="scientific">Schistocephalus solidus</name>
    <name type="common">Tapeworm</name>
    <dbReference type="NCBI Taxonomy" id="70667"/>
    <lineage>
        <taxon>Eukaryota</taxon>
        <taxon>Metazoa</taxon>
        <taxon>Spiralia</taxon>
        <taxon>Lophotrochozoa</taxon>
        <taxon>Platyhelminthes</taxon>
        <taxon>Cestoda</taxon>
        <taxon>Eucestoda</taxon>
        <taxon>Diphyllobothriidea</taxon>
        <taxon>Diphyllobothriidae</taxon>
        <taxon>Schistocephalus</taxon>
    </lineage>
</organism>
<sequence>MAANLPTSLTPTTIIEHLRCEPGHSLMLWVSHATRTERRQHAGESVVDFQQHLHILARPAYPKKPFTEIVARILPNFVDWISLPKSRRQLLRNPPGSIKVALDIARHETLQSMSSPWDSDRVTTSAPRRLKGNGTLLSLLLLGADLYSPTLLGTALHSPPILCESHQNHLDVGTGDNNVVVRPTLRLPQLFI</sequence>
<dbReference type="AlphaFoldDB" id="A0A183TK16"/>
<accession>A0A183TK16</accession>
<reference evidence="3" key="1">
    <citation type="submission" date="2016-06" db="UniProtKB">
        <authorList>
            <consortium name="WormBaseParasite"/>
        </authorList>
    </citation>
    <scope>IDENTIFICATION</scope>
</reference>
<dbReference type="EMBL" id="UYSU01041570">
    <property type="protein sequence ID" value="VDM03200.1"/>
    <property type="molecule type" value="Genomic_DNA"/>
</dbReference>
<keyword evidence="2" id="KW-1185">Reference proteome</keyword>
<dbReference type="Proteomes" id="UP000275846">
    <property type="component" value="Unassembled WGS sequence"/>
</dbReference>
<protein>
    <submittedName>
        <fullName evidence="1 3">Uncharacterized protein</fullName>
    </submittedName>
</protein>
<name>A0A183TK16_SCHSO</name>
<dbReference type="WBParaSite" id="SSLN_0001745601-mRNA-1">
    <property type="protein sequence ID" value="SSLN_0001745601-mRNA-1"/>
    <property type="gene ID" value="SSLN_0001745601"/>
</dbReference>
<gene>
    <name evidence="1" type="ORF">SSLN_LOCUS16814</name>
</gene>
<evidence type="ECO:0000313" key="2">
    <source>
        <dbReference type="Proteomes" id="UP000275846"/>
    </source>
</evidence>